<evidence type="ECO:0000313" key="4">
    <source>
        <dbReference type="Proteomes" id="UP001138672"/>
    </source>
</evidence>
<accession>A0A9X0YP06</accession>
<keyword evidence="1" id="KW-0732">Signal</keyword>
<feature type="chain" id="PRO_5040893756" description="DUF3108 domain-containing protein" evidence="1">
    <location>
        <begin position="20"/>
        <end position="232"/>
    </location>
</feature>
<dbReference type="EMBL" id="JAUSUU010000008">
    <property type="protein sequence ID" value="MDQ0336356.1"/>
    <property type="molecule type" value="Genomic_DNA"/>
</dbReference>
<reference evidence="2" key="1">
    <citation type="submission" date="2021-03" db="EMBL/GenBank/DDBJ databases">
        <title>Genomic Encyclopedia of Type Strains, Phase IV (KMG-IV): sequencing the most valuable type-strain genomes for metagenomic binning, comparative biology and taxonomic classification.</title>
        <authorList>
            <person name="Goeker M."/>
        </authorList>
    </citation>
    <scope>NUCLEOTIDE SEQUENCE</scope>
    <source>
        <strain evidence="2">DSM 15523</strain>
        <strain evidence="3 5">DSM 16476</strain>
    </source>
</reference>
<feature type="signal peptide" evidence="1">
    <location>
        <begin position="1"/>
        <end position="19"/>
    </location>
</feature>
<dbReference type="Proteomes" id="UP001231587">
    <property type="component" value="Unassembled WGS sequence"/>
</dbReference>
<dbReference type="EMBL" id="JAGGJQ010000008">
    <property type="protein sequence ID" value="MBP1840747.1"/>
    <property type="molecule type" value="Genomic_DNA"/>
</dbReference>
<evidence type="ECO:0000313" key="5">
    <source>
        <dbReference type="Proteomes" id="UP001231587"/>
    </source>
</evidence>
<keyword evidence="5" id="KW-1185">Reference proteome</keyword>
<evidence type="ECO:0000256" key="1">
    <source>
        <dbReference type="SAM" id="SignalP"/>
    </source>
</evidence>
<evidence type="ECO:0008006" key="6">
    <source>
        <dbReference type="Google" id="ProtNLM"/>
    </source>
</evidence>
<dbReference type="AlphaFoldDB" id="A0A9X0YP06"/>
<dbReference type="OrthoDB" id="1426007at2"/>
<comment type="caution">
    <text evidence="2">The sequence shown here is derived from an EMBL/GenBank/DDBJ whole genome shotgun (WGS) entry which is preliminary data.</text>
</comment>
<evidence type="ECO:0000313" key="3">
    <source>
        <dbReference type="EMBL" id="MDQ0336356.1"/>
    </source>
</evidence>
<sequence>MKKAVLQILTLLISLSSIAQIDGKFKHNICEFGPNCFVYKFNENGTFEYQYHQDILGSGTLTGTYKKIGDTLKLNPDKVLYAAKSKIIEKEYKNSDSTKIEIIFQRLAEKGKTDIENWDWYVSINNGEFFKTNENGVLTITRAKIEKIEIKDILKMEIGDDFLKLTDSIFRPKTDKNYIEIFASESEETGDIAILDWMTKTFVLKGRKLYPLTFEPEFGFLGQEKTYYRKIE</sequence>
<evidence type="ECO:0000313" key="2">
    <source>
        <dbReference type="EMBL" id="MBP1840747.1"/>
    </source>
</evidence>
<gene>
    <name evidence="2" type="ORF">J2Z56_002678</name>
    <name evidence="3" type="ORF">J2Z57_002809</name>
</gene>
<organism evidence="2 4">
    <name type="scientific">Formosa algae</name>
    <dbReference type="NCBI Taxonomy" id="225843"/>
    <lineage>
        <taxon>Bacteria</taxon>
        <taxon>Pseudomonadati</taxon>
        <taxon>Bacteroidota</taxon>
        <taxon>Flavobacteriia</taxon>
        <taxon>Flavobacteriales</taxon>
        <taxon>Flavobacteriaceae</taxon>
        <taxon>Formosa</taxon>
    </lineage>
</organism>
<dbReference type="RefSeq" id="WP_157486457.1">
    <property type="nucleotide sequence ID" value="NZ_JAGGJQ010000008.1"/>
</dbReference>
<dbReference type="Proteomes" id="UP001138672">
    <property type="component" value="Unassembled WGS sequence"/>
</dbReference>
<name>A0A9X0YP06_9FLAO</name>
<proteinExistence type="predicted"/>
<protein>
    <recommendedName>
        <fullName evidence="6">DUF3108 domain-containing protein</fullName>
    </recommendedName>
</protein>